<dbReference type="Pfam" id="PF01370">
    <property type="entry name" value="Epimerase"/>
    <property type="match status" value="1"/>
</dbReference>
<dbReference type="OrthoDB" id="2735536at2759"/>
<sequence>MHDSNFTLNESYWAPVPEEAFQKDASPWITYPASKVLAEKATWDFVDEHPELDIITLLGAYILGPIAEDQVLKDLATLSSNFWIYQLIGGQRAAYPDLDKSPQFIDVRDVARAIVLSLSAAPRRSGKHPLILLSNEVLDWTAAAKEVAKISPQVKARTVDRGAVTGRRGAVIDTTRANEILGLDKFIPWEEMVVNGVTSILENEWKIQLQVA</sequence>
<dbReference type="InterPro" id="IPR050425">
    <property type="entry name" value="NAD(P)_dehydrat-like"/>
</dbReference>
<name>A0A0C9VIY8_SPHS4</name>
<dbReference type="GO" id="GO:0016616">
    <property type="term" value="F:oxidoreductase activity, acting on the CH-OH group of donors, NAD or NADP as acceptor"/>
    <property type="evidence" value="ECO:0007669"/>
    <property type="project" value="TreeGrafter"/>
</dbReference>
<dbReference type="EMBL" id="KN837168">
    <property type="protein sequence ID" value="KIJ37535.1"/>
    <property type="molecule type" value="Genomic_DNA"/>
</dbReference>
<dbReference type="PANTHER" id="PTHR10366:SF564">
    <property type="entry name" value="STEROL-4-ALPHA-CARBOXYLATE 3-DEHYDROGENASE, DECARBOXYLATING"/>
    <property type="match status" value="1"/>
</dbReference>
<dbReference type="Gene3D" id="3.40.50.720">
    <property type="entry name" value="NAD(P)-binding Rossmann-like Domain"/>
    <property type="match status" value="1"/>
</dbReference>
<evidence type="ECO:0000259" key="3">
    <source>
        <dbReference type="Pfam" id="PF01370"/>
    </source>
</evidence>
<feature type="domain" description="NAD-dependent epimerase/dehydratase" evidence="3">
    <location>
        <begin position="26"/>
        <end position="120"/>
    </location>
</feature>
<keyword evidence="5" id="KW-1185">Reference proteome</keyword>
<keyword evidence="1" id="KW-0560">Oxidoreductase</keyword>
<comment type="similarity">
    <text evidence="2">Belongs to the NAD(P)-dependent epimerase/dehydratase family. Dihydroflavonol-4-reductase subfamily.</text>
</comment>
<dbReference type="PANTHER" id="PTHR10366">
    <property type="entry name" value="NAD DEPENDENT EPIMERASE/DEHYDRATASE"/>
    <property type="match status" value="1"/>
</dbReference>
<proteinExistence type="inferred from homology"/>
<dbReference type="InterPro" id="IPR001509">
    <property type="entry name" value="Epimerase_deHydtase"/>
</dbReference>
<organism evidence="4 5">
    <name type="scientific">Sphaerobolus stellatus (strain SS14)</name>
    <dbReference type="NCBI Taxonomy" id="990650"/>
    <lineage>
        <taxon>Eukaryota</taxon>
        <taxon>Fungi</taxon>
        <taxon>Dikarya</taxon>
        <taxon>Basidiomycota</taxon>
        <taxon>Agaricomycotina</taxon>
        <taxon>Agaricomycetes</taxon>
        <taxon>Phallomycetidae</taxon>
        <taxon>Geastrales</taxon>
        <taxon>Sphaerobolaceae</taxon>
        <taxon>Sphaerobolus</taxon>
    </lineage>
</organism>
<evidence type="ECO:0000256" key="2">
    <source>
        <dbReference type="ARBA" id="ARBA00023445"/>
    </source>
</evidence>
<evidence type="ECO:0000256" key="1">
    <source>
        <dbReference type="ARBA" id="ARBA00023002"/>
    </source>
</evidence>
<dbReference type="AlphaFoldDB" id="A0A0C9VIY8"/>
<evidence type="ECO:0000313" key="4">
    <source>
        <dbReference type="EMBL" id="KIJ37535.1"/>
    </source>
</evidence>
<gene>
    <name evidence="4" type="ORF">M422DRAFT_259893</name>
</gene>
<reference evidence="4 5" key="1">
    <citation type="submission" date="2014-06" db="EMBL/GenBank/DDBJ databases">
        <title>Evolutionary Origins and Diversification of the Mycorrhizal Mutualists.</title>
        <authorList>
            <consortium name="DOE Joint Genome Institute"/>
            <consortium name="Mycorrhizal Genomics Consortium"/>
            <person name="Kohler A."/>
            <person name="Kuo A."/>
            <person name="Nagy L.G."/>
            <person name="Floudas D."/>
            <person name="Copeland A."/>
            <person name="Barry K.W."/>
            <person name="Cichocki N."/>
            <person name="Veneault-Fourrey C."/>
            <person name="LaButti K."/>
            <person name="Lindquist E.A."/>
            <person name="Lipzen A."/>
            <person name="Lundell T."/>
            <person name="Morin E."/>
            <person name="Murat C."/>
            <person name="Riley R."/>
            <person name="Ohm R."/>
            <person name="Sun H."/>
            <person name="Tunlid A."/>
            <person name="Henrissat B."/>
            <person name="Grigoriev I.V."/>
            <person name="Hibbett D.S."/>
            <person name="Martin F."/>
        </authorList>
    </citation>
    <scope>NUCLEOTIDE SEQUENCE [LARGE SCALE GENOMIC DNA]</scope>
    <source>
        <strain evidence="4 5">SS14</strain>
    </source>
</reference>
<dbReference type="Proteomes" id="UP000054279">
    <property type="component" value="Unassembled WGS sequence"/>
</dbReference>
<dbReference type="SUPFAM" id="SSF51735">
    <property type="entry name" value="NAD(P)-binding Rossmann-fold domains"/>
    <property type="match status" value="1"/>
</dbReference>
<dbReference type="HOGENOM" id="CLU_007383_9_2_1"/>
<protein>
    <recommendedName>
        <fullName evidence="3">NAD-dependent epimerase/dehydratase domain-containing protein</fullName>
    </recommendedName>
</protein>
<evidence type="ECO:0000313" key="5">
    <source>
        <dbReference type="Proteomes" id="UP000054279"/>
    </source>
</evidence>
<accession>A0A0C9VIY8</accession>
<dbReference type="InterPro" id="IPR036291">
    <property type="entry name" value="NAD(P)-bd_dom_sf"/>
</dbReference>